<feature type="compositionally biased region" description="Low complexity" evidence="1">
    <location>
        <begin position="228"/>
        <end position="245"/>
    </location>
</feature>
<keyword evidence="2" id="KW-0472">Membrane</keyword>
<evidence type="ECO:0008006" key="5">
    <source>
        <dbReference type="Google" id="ProtNLM"/>
    </source>
</evidence>
<feature type="compositionally biased region" description="Basic and acidic residues" evidence="1">
    <location>
        <begin position="205"/>
        <end position="214"/>
    </location>
</feature>
<accession>A0ABQ3X3F1</accession>
<comment type="caution">
    <text evidence="3">The sequence shown here is derived from an EMBL/GenBank/DDBJ whole genome shotgun (WGS) entry which is preliminary data.</text>
</comment>
<evidence type="ECO:0000313" key="4">
    <source>
        <dbReference type="Proteomes" id="UP000612282"/>
    </source>
</evidence>
<proteinExistence type="predicted"/>
<dbReference type="Pfam" id="PF10935">
    <property type="entry name" value="DUF2637"/>
    <property type="match status" value="1"/>
</dbReference>
<keyword evidence="4" id="KW-1185">Reference proteome</keyword>
<name>A0ABQ3X3F1_9ACTN</name>
<feature type="compositionally biased region" description="Low complexity" evidence="1">
    <location>
        <begin position="165"/>
        <end position="174"/>
    </location>
</feature>
<evidence type="ECO:0000256" key="2">
    <source>
        <dbReference type="SAM" id="Phobius"/>
    </source>
</evidence>
<feature type="transmembrane region" description="Helical" evidence="2">
    <location>
        <begin position="47"/>
        <end position="68"/>
    </location>
</feature>
<dbReference type="InterPro" id="IPR021235">
    <property type="entry name" value="DUF2637"/>
</dbReference>
<feature type="transmembrane region" description="Helical" evidence="2">
    <location>
        <begin position="12"/>
        <end position="32"/>
    </location>
</feature>
<evidence type="ECO:0000313" key="3">
    <source>
        <dbReference type="EMBL" id="GID53022.1"/>
    </source>
</evidence>
<keyword evidence="2" id="KW-0812">Transmembrane</keyword>
<protein>
    <recommendedName>
        <fullName evidence="5">DUF2637 domain-containing protein</fullName>
    </recommendedName>
</protein>
<feature type="transmembrane region" description="Helical" evidence="2">
    <location>
        <begin position="113"/>
        <end position="137"/>
    </location>
</feature>
<dbReference type="Proteomes" id="UP000612282">
    <property type="component" value="Unassembled WGS sequence"/>
</dbReference>
<evidence type="ECO:0000256" key="1">
    <source>
        <dbReference type="SAM" id="MobiDB-lite"/>
    </source>
</evidence>
<dbReference type="RefSeq" id="WP_203793953.1">
    <property type="nucleotide sequence ID" value="NZ_BAAAQE010000076.1"/>
</dbReference>
<organism evidence="3 4">
    <name type="scientific">Actinoplanes couchii</name>
    <dbReference type="NCBI Taxonomy" id="403638"/>
    <lineage>
        <taxon>Bacteria</taxon>
        <taxon>Bacillati</taxon>
        <taxon>Actinomycetota</taxon>
        <taxon>Actinomycetes</taxon>
        <taxon>Micromonosporales</taxon>
        <taxon>Micromonosporaceae</taxon>
        <taxon>Actinoplanes</taxon>
    </lineage>
</organism>
<sequence length="351" mass="36664">MTTRKSGRGWAYTGAFLGGAVSIAANVAHSFIPPKEVANPAGWSPELGAVVGAVVWPVFLFVAVEILARVAWPTTLVWQIVRWGGILPVAFVAALVSYRHLSGLLGHYGEEPIVTILGPLAVDGLMVMATGAILATGNHRTTPAGLRLPNLQSLLNLADQDASNVPAPTDTSTPPSVPPVPVDVRTPAVDTPTVTPAPALPVAEESARTPEHDSTAAPTPDVVAGRITRPTSTSPDRSTATSLPVTPAPRPRPRKPDATPTAPLPRPAIGTSANEPDVEQLKLPTVTPDLLNRAREAAQRYRAENNGEQISAGQLAARLRINSGEAADALAHLAIAPIPSLNGRRPSRATR</sequence>
<keyword evidence="2" id="KW-1133">Transmembrane helix</keyword>
<gene>
    <name evidence="3" type="ORF">Aco03nite_014260</name>
</gene>
<dbReference type="EMBL" id="BOMG01000026">
    <property type="protein sequence ID" value="GID53022.1"/>
    <property type="molecule type" value="Genomic_DNA"/>
</dbReference>
<feature type="transmembrane region" description="Helical" evidence="2">
    <location>
        <begin position="80"/>
        <end position="101"/>
    </location>
</feature>
<feature type="region of interest" description="Disordered" evidence="1">
    <location>
        <begin position="162"/>
        <end position="282"/>
    </location>
</feature>
<feature type="compositionally biased region" description="Low complexity" evidence="1">
    <location>
        <begin position="182"/>
        <end position="203"/>
    </location>
</feature>
<reference evidence="3 4" key="1">
    <citation type="submission" date="2021-01" db="EMBL/GenBank/DDBJ databases">
        <title>Whole genome shotgun sequence of Actinoplanes couchii NBRC 106145.</title>
        <authorList>
            <person name="Komaki H."/>
            <person name="Tamura T."/>
        </authorList>
    </citation>
    <scope>NUCLEOTIDE SEQUENCE [LARGE SCALE GENOMIC DNA]</scope>
    <source>
        <strain evidence="3 4">NBRC 106145</strain>
    </source>
</reference>